<evidence type="ECO:0000313" key="3">
    <source>
        <dbReference type="Proteomes" id="UP001527866"/>
    </source>
</evidence>
<sequence>MRTLALLEWLNALVIFPAVAWIWHMPPSAPNLAGFGLLVLLLVEGGAYWWLKYRQLLTGRRLPHGLPAFRMLRTANPLLLAAGAVTVAAGSASGAPWTHTWPGAALWVFAAVEHANYFHWQLSQGTRADWRRLRRAKRLRPSHLALDLARDRARR</sequence>
<keyword evidence="3" id="KW-1185">Reference proteome</keyword>
<dbReference type="RefSeq" id="WP_270686894.1">
    <property type="nucleotide sequence ID" value="NZ_JAQFWQ010000048.1"/>
</dbReference>
<keyword evidence="1" id="KW-0812">Transmembrane</keyword>
<dbReference type="EMBL" id="JAQFWQ010000048">
    <property type="protein sequence ID" value="MDA2812353.1"/>
    <property type="molecule type" value="Genomic_DNA"/>
</dbReference>
<keyword evidence="1" id="KW-1133">Transmembrane helix</keyword>
<evidence type="ECO:0000256" key="1">
    <source>
        <dbReference type="SAM" id="Phobius"/>
    </source>
</evidence>
<evidence type="ECO:0000313" key="2">
    <source>
        <dbReference type="EMBL" id="MDA2812353.1"/>
    </source>
</evidence>
<proteinExistence type="predicted"/>
<dbReference type="Proteomes" id="UP001527866">
    <property type="component" value="Unassembled WGS sequence"/>
</dbReference>
<accession>A0ABT4U5X2</accession>
<feature type="transmembrane region" description="Helical" evidence="1">
    <location>
        <begin position="7"/>
        <end position="26"/>
    </location>
</feature>
<gene>
    <name evidence="2" type="ORF">O4J56_17055</name>
</gene>
<keyword evidence="1" id="KW-0472">Membrane</keyword>
<comment type="caution">
    <text evidence="2">The sequence shown here is derived from an EMBL/GenBank/DDBJ whole genome shotgun (WGS) entry which is preliminary data.</text>
</comment>
<reference evidence="2 3" key="1">
    <citation type="submission" date="2023-01" db="EMBL/GenBank/DDBJ databases">
        <title>Draft genome sequence of Nocardiopsis sp. RSe5-2 isolated from halophytes.</title>
        <authorList>
            <person name="Duangmal K."/>
            <person name="Chantavorakit T."/>
        </authorList>
    </citation>
    <scope>NUCLEOTIDE SEQUENCE [LARGE SCALE GENOMIC DNA]</scope>
    <source>
        <strain evidence="2 3">RSe5-2</strain>
    </source>
</reference>
<protein>
    <recommendedName>
        <fullName evidence="4">Multidrug transporter</fullName>
    </recommendedName>
</protein>
<evidence type="ECO:0008006" key="4">
    <source>
        <dbReference type="Google" id="ProtNLM"/>
    </source>
</evidence>
<feature type="transmembrane region" description="Helical" evidence="1">
    <location>
        <begin position="32"/>
        <end position="51"/>
    </location>
</feature>
<organism evidence="2 3">
    <name type="scientific">Nocardiopsis endophytica</name>
    <dbReference type="NCBI Taxonomy" id="3018445"/>
    <lineage>
        <taxon>Bacteria</taxon>
        <taxon>Bacillati</taxon>
        <taxon>Actinomycetota</taxon>
        <taxon>Actinomycetes</taxon>
        <taxon>Streptosporangiales</taxon>
        <taxon>Nocardiopsidaceae</taxon>
        <taxon>Nocardiopsis</taxon>
    </lineage>
</organism>
<name>A0ABT4U5X2_9ACTN</name>